<sequence>MASKSLCLPTAHIPSNRLIQKLDSKVLLWPSRAHTKPRRISSSIRAMGSSASSQSQHADSIESETGATTIDYKSLSDEEWKKRLTSEQFYITRQKGTERAFTGEYWNTKTQGIYHCICCDTPLFESSTKFNSGTGWPSYYQPIENNVKSKLDLSIIFMPRQEVFCAVCDAHLGHVFDDGPPPTGKRYCINSAALKLKPRHWPCGSQFLSLGWMLRPVTSLDWFTALQTLSETKGAYECPRHPISCSPSLVRVDCVVSQFLGLGWMLCLVPSLRPIHQPIQFYSNLERMEVGMNSPLTQRELDKSSEIHHDHNGCLMRIRTFHTWLRRFLGSQVSSLLIFVFALD</sequence>
<dbReference type="GO" id="GO:0030091">
    <property type="term" value="P:protein repair"/>
    <property type="evidence" value="ECO:0007669"/>
    <property type="project" value="InterPro"/>
</dbReference>
<feature type="compositionally biased region" description="Low complexity" evidence="9">
    <location>
        <begin position="40"/>
        <end position="58"/>
    </location>
</feature>
<gene>
    <name evidence="11" type="primary">MSRB1</name>
    <name evidence="11" type="ORF">CR513_45596</name>
</gene>
<dbReference type="GO" id="GO:0006979">
    <property type="term" value="P:response to oxidative stress"/>
    <property type="evidence" value="ECO:0007669"/>
    <property type="project" value="InterPro"/>
</dbReference>
<keyword evidence="4" id="KW-0813">Transport</keyword>
<dbReference type="InterPro" id="IPR002579">
    <property type="entry name" value="Met_Sox_Rdtase_MsrB_dom"/>
</dbReference>
<protein>
    <recommendedName>
        <fullName evidence="8">Peptide-methionine (R)-S-oxide reductase</fullName>
        <ecNumber evidence="8">1.8.4.12</ecNumber>
    </recommendedName>
</protein>
<dbReference type="GO" id="GO:0033743">
    <property type="term" value="F:peptide-methionine (R)-S-oxide reductase activity"/>
    <property type="evidence" value="ECO:0007669"/>
    <property type="project" value="UniProtKB-EC"/>
</dbReference>
<accession>A0A371F8L1</accession>
<feature type="region of interest" description="Disordered" evidence="9">
    <location>
        <begin position="38"/>
        <end position="63"/>
    </location>
</feature>
<evidence type="ECO:0000256" key="8">
    <source>
        <dbReference type="RuleBase" id="RU365044"/>
    </source>
</evidence>
<dbReference type="FunFam" id="2.170.150.20:FF:000001">
    <property type="entry name" value="Peptide methionine sulfoxide reductase MsrB"/>
    <property type="match status" value="1"/>
</dbReference>
<dbReference type="SUPFAM" id="SSF51316">
    <property type="entry name" value="Mss4-like"/>
    <property type="match status" value="1"/>
</dbReference>
<evidence type="ECO:0000256" key="4">
    <source>
        <dbReference type="ARBA" id="ARBA00022982"/>
    </source>
</evidence>
<evidence type="ECO:0000259" key="10">
    <source>
        <dbReference type="PROSITE" id="PS51790"/>
    </source>
</evidence>
<dbReference type="PANTHER" id="PTHR10173">
    <property type="entry name" value="METHIONINE SULFOXIDE REDUCTASE"/>
    <property type="match status" value="1"/>
</dbReference>
<evidence type="ECO:0000256" key="2">
    <source>
        <dbReference type="ARBA" id="ARBA00022723"/>
    </source>
</evidence>
<evidence type="ECO:0000313" key="11">
    <source>
        <dbReference type="EMBL" id="RDX74632.1"/>
    </source>
</evidence>
<evidence type="ECO:0000256" key="5">
    <source>
        <dbReference type="ARBA" id="ARBA00023002"/>
    </source>
</evidence>
<dbReference type="GO" id="GO:0046872">
    <property type="term" value="F:metal ion binding"/>
    <property type="evidence" value="ECO:0007669"/>
    <property type="project" value="UniProtKB-KW"/>
</dbReference>
<dbReference type="PROSITE" id="PS51790">
    <property type="entry name" value="MSRB"/>
    <property type="match status" value="1"/>
</dbReference>
<comment type="caution">
    <text evidence="11">The sequence shown here is derived from an EMBL/GenBank/DDBJ whole genome shotgun (WGS) entry which is preliminary data.</text>
</comment>
<dbReference type="STRING" id="157652.A0A371F8L1"/>
<dbReference type="EC" id="1.8.4.12" evidence="8"/>
<evidence type="ECO:0000256" key="7">
    <source>
        <dbReference type="ARBA" id="ARBA00048488"/>
    </source>
</evidence>
<organism evidence="11 12">
    <name type="scientific">Mucuna pruriens</name>
    <name type="common">Velvet bean</name>
    <name type="synonym">Dolichos pruriens</name>
    <dbReference type="NCBI Taxonomy" id="157652"/>
    <lineage>
        <taxon>Eukaryota</taxon>
        <taxon>Viridiplantae</taxon>
        <taxon>Streptophyta</taxon>
        <taxon>Embryophyta</taxon>
        <taxon>Tracheophyta</taxon>
        <taxon>Spermatophyta</taxon>
        <taxon>Magnoliopsida</taxon>
        <taxon>eudicotyledons</taxon>
        <taxon>Gunneridae</taxon>
        <taxon>Pentapetalae</taxon>
        <taxon>rosids</taxon>
        <taxon>fabids</taxon>
        <taxon>Fabales</taxon>
        <taxon>Fabaceae</taxon>
        <taxon>Papilionoideae</taxon>
        <taxon>50 kb inversion clade</taxon>
        <taxon>NPAAA clade</taxon>
        <taxon>indigoferoid/millettioid clade</taxon>
        <taxon>Phaseoleae</taxon>
        <taxon>Mucuna</taxon>
    </lineage>
</organism>
<dbReference type="GO" id="GO:0005737">
    <property type="term" value="C:cytoplasm"/>
    <property type="evidence" value="ECO:0007669"/>
    <property type="project" value="TreeGrafter"/>
</dbReference>
<dbReference type="NCBIfam" id="TIGR00357">
    <property type="entry name" value="peptide-methionine (R)-S-oxide reductase MsrB"/>
    <property type="match status" value="1"/>
</dbReference>
<comment type="function">
    <text evidence="8">Catalyzes the reduction of methionine sulfoxide (MetSO) to methionine in proteins. Plays a protective role against oxidative stress by restoring activity to proteins that have been inactivated by methionine oxidation. MSRB family specifically reduces the MetSO R-enantiomer.</text>
</comment>
<feature type="domain" description="MsrB" evidence="10">
    <location>
        <begin position="77"/>
        <end position="199"/>
    </location>
</feature>
<dbReference type="Pfam" id="PF01641">
    <property type="entry name" value="SelR"/>
    <property type="match status" value="1"/>
</dbReference>
<comment type="similarity">
    <text evidence="1 8">Belongs to the MsrB Met sulfoxide reductase family.</text>
</comment>
<dbReference type="InterPro" id="IPR028427">
    <property type="entry name" value="Met_Sox_Rdtase_MsrB"/>
</dbReference>
<dbReference type="OrthoDB" id="44061at2759"/>
<keyword evidence="4" id="KW-0249">Electron transport</keyword>
<evidence type="ECO:0000256" key="9">
    <source>
        <dbReference type="SAM" id="MobiDB-lite"/>
    </source>
</evidence>
<keyword evidence="3 8" id="KW-0862">Zinc</keyword>
<dbReference type="Gene3D" id="2.170.150.20">
    <property type="entry name" value="Peptide methionine sulfoxide reductase"/>
    <property type="match status" value="1"/>
</dbReference>
<comment type="cofactor">
    <cofactor evidence="8">
        <name>Zn(2+)</name>
        <dbReference type="ChEBI" id="CHEBI:29105"/>
    </cofactor>
    <text evidence="8">Binds 1 zinc ion per subunit.</text>
</comment>
<keyword evidence="2 8" id="KW-0479">Metal-binding</keyword>
<evidence type="ECO:0000256" key="3">
    <source>
        <dbReference type="ARBA" id="ARBA00022833"/>
    </source>
</evidence>
<name>A0A371F8L1_MUCPR</name>
<dbReference type="InterPro" id="IPR011057">
    <property type="entry name" value="Mss4-like_sf"/>
</dbReference>
<dbReference type="EMBL" id="QJKJ01010113">
    <property type="protein sequence ID" value="RDX74632.1"/>
    <property type="molecule type" value="Genomic_DNA"/>
</dbReference>
<dbReference type="PANTHER" id="PTHR10173:SF52">
    <property type="entry name" value="METHIONINE-R-SULFOXIDE REDUCTASE B1"/>
    <property type="match status" value="1"/>
</dbReference>
<keyword evidence="6" id="KW-0676">Redox-active center</keyword>
<comment type="catalytic activity">
    <reaction evidence="7 8">
        <text>L-methionyl-[protein] + [thioredoxin]-disulfide + H2O = L-methionyl-(R)-S-oxide-[protein] + [thioredoxin]-dithiol</text>
        <dbReference type="Rhea" id="RHEA:24164"/>
        <dbReference type="Rhea" id="RHEA-COMP:10698"/>
        <dbReference type="Rhea" id="RHEA-COMP:10700"/>
        <dbReference type="Rhea" id="RHEA-COMP:12313"/>
        <dbReference type="Rhea" id="RHEA-COMP:12314"/>
        <dbReference type="ChEBI" id="CHEBI:15377"/>
        <dbReference type="ChEBI" id="CHEBI:16044"/>
        <dbReference type="ChEBI" id="CHEBI:29950"/>
        <dbReference type="ChEBI" id="CHEBI:45764"/>
        <dbReference type="ChEBI" id="CHEBI:50058"/>
        <dbReference type="EC" id="1.8.4.12"/>
    </reaction>
</comment>
<dbReference type="Proteomes" id="UP000257109">
    <property type="component" value="Unassembled WGS sequence"/>
</dbReference>
<proteinExistence type="inferred from homology"/>
<reference evidence="11" key="1">
    <citation type="submission" date="2018-05" db="EMBL/GenBank/DDBJ databases">
        <title>Draft genome of Mucuna pruriens seed.</title>
        <authorList>
            <person name="Nnadi N.E."/>
            <person name="Vos R."/>
            <person name="Hasami M.H."/>
            <person name="Devisetty U.K."/>
            <person name="Aguiy J.C."/>
        </authorList>
    </citation>
    <scope>NUCLEOTIDE SEQUENCE [LARGE SCALE GENOMIC DNA]</scope>
    <source>
        <strain evidence="11">JCA_2017</strain>
    </source>
</reference>
<evidence type="ECO:0000256" key="1">
    <source>
        <dbReference type="ARBA" id="ARBA00007174"/>
    </source>
</evidence>
<dbReference type="AlphaFoldDB" id="A0A371F8L1"/>
<evidence type="ECO:0000256" key="6">
    <source>
        <dbReference type="ARBA" id="ARBA00023284"/>
    </source>
</evidence>
<keyword evidence="5 8" id="KW-0560">Oxidoreductase</keyword>
<keyword evidence="12" id="KW-1185">Reference proteome</keyword>
<evidence type="ECO:0000313" key="12">
    <source>
        <dbReference type="Proteomes" id="UP000257109"/>
    </source>
</evidence>